<feature type="transmembrane region" description="Helical" evidence="1">
    <location>
        <begin position="132"/>
        <end position="152"/>
    </location>
</feature>
<feature type="transmembrane region" description="Helical" evidence="1">
    <location>
        <begin position="93"/>
        <end position="112"/>
    </location>
</feature>
<name>A0A4R6QDB5_9FLAO</name>
<accession>A0A4R6QDB5</accession>
<feature type="transmembrane region" description="Helical" evidence="1">
    <location>
        <begin position="58"/>
        <end position="78"/>
    </location>
</feature>
<evidence type="ECO:0000313" key="2">
    <source>
        <dbReference type="EMBL" id="TDP60804.1"/>
    </source>
</evidence>
<dbReference type="AlphaFoldDB" id="A0A4R6QDB5"/>
<evidence type="ECO:0000256" key="1">
    <source>
        <dbReference type="SAM" id="Phobius"/>
    </source>
</evidence>
<sequence length="156" mass="17897">MLKNMEEVKSKITFDFVSRTLKFCAVGLFIPGFSAILLFGIQMALTKLGIECTDAWKLIWFITWVGMLLTPTFFIKYLKSENWRERRLLSRKLILFNSLEYIFIQASFGSLMSNSETLCYGSGGQNGLELGFSAWLSLPILLAFSFAFNNIWKSKE</sequence>
<keyword evidence="3" id="KW-1185">Reference proteome</keyword>
<comment type="caution">
    <text evidence="2">The sequence shown here is derived from an EMBL/GenBank/DDBJ whole genome shotgun (WGS) entry which is preliminary data.</text>
</comment>
<keyword evidence="1" id="KW-0472">Membrane</keyword>
<organism evidence="2 3">
    <name type="scientific">Flavobacterium dankookense</name>
    <dbReference type="NCBI Taxonomy" id="706186"/>
    <lineage>
        <taxon>Bacteria</taxon>
        <taxon>Pseudomonadati</taxon>
        <taxon>Bacteroidota</taxon>
        <taxon>Flavobacteriia</taxon>
        <taxon>Flavobacteriales</taxon>
        <taxon>Flavobacteriaceae</taxon>
        <taxon>Flavobacterium</taxon>
    </lineage>
</organism>
<proteinExistence type="predicted"/>
<gene>
    <name evidence="2" type="ORF">BC748_0404</name>
</gene>
<dbReference type="Proteomes" id="UP000295260">
    <property type="component" value="Unassembled WGS sequence"/>
</dbReference>
<dbReference type="EMBL" id="SNXR01000011">
    <property type="protein sequence ID" value="TDP60804.1"/>
    <property type="molecule type" value="Genomic_DNA"/>
</dbReference>
<keyword evidence="1" id="KW-0812">Transmembrane</keyword>
<evidence type="ECO:0000313" key="3">
    <source>
        <dbReference type="Proteomes" id="UP000295260"/>
    </source>
</evidence>
<protein>
    <recommendedName>
        <fullName evidence="4">Transmembrane protein</fullName>
    </recommendedName>
</protein>
<feature type="transmembrane region" description="Helical" evidence="1">
    <location>
        <begin position="21"/>
        <end position="46"/>
    </location>
</feature>
<evidence type="ECO:0008006" key="4">
    <source>
        <dbReference type="Google" id="ProtNLM"/>
    </source>
</evidence>
<keyword evidence="1" id="KW-1133">Transmembrane helix</keyword>
<reference evidence="2 3" key="1">
    <citation type="submission" date="2019-03" db="EMBL/GenBank/DDBJ databases">
        <title>Genomic Encyclopedia of Archaeal and Bacterial Type Strains, Phase II (KMG-II): from individual species to whole genera.</title>
        <authorList>
            <person name="Goeker M."/>
        </authorList>
    </citation>
    <scope>NUCLEOTIDE SEQUENCE [LARGE SCALE GENOMIC DNA]</scope>
    <source>
        <strain evidence="2 3">DSM 25687</strain>
    </source>
</reference>